<evidence type="ECO:0000256" key="6">
    <source>
        <dbReference type="ARBA" id="ARBA00022532"/>
    </source>
</evidence>
<proteinExistence type="predicted"/>
<dbReference type="OrthoDB" id="4078635at2759"/>
<dbReference type="EMBL" id="JADFTS010000007">
    <property type="protein sequence ID" value="KAF9597857.1"/>
    <property type="molecule type" value="Genomic_DNA"/>
</dbReference>
<evidence type="ECO:0000256" key="8">
    <source>
        <dbReference type="ARBA" id="ARBA00023239"/>
    </source>
</evidence>
<dbReference type="AlphaFoldDB" id="A0A835HGG5"/>
<dbReference type="GO" id="GO:0006099">
    <property type="term" value="P:tricarboxylic acid cycle"/>
    <property type="evidence" value="ECO:0007669"/>
    <property type="project" value="UniProtKB-KW"/>
</dbReference>
<dbReference type="PANTHER" id="PTHR21631:SF3">
    <property type="entry name" value="BIFUNCTIONAL GLYOXYLATE CYCLE PROTEIN"/>
    <property type="match status" value="1"/>
</dbReference>
<evidence type="ECO:0000313" key="10">
    <source>
        <dbReference type="Proteomes" id="UP000631114"/>
    </source>
</evidence>
<keyword evidence="4" id="KW-0329">Glyoxylate bypass</keyword>
<evidence type="ECO:0000256" key="3">
    <source>
        <dbReference type="ARBA" id="ARBA00004793"/>
    </source>
</evidence>
<accession>A0A835HGG5</accession>
<keyword evidence="7" id="KW-0576">Peroxisome</keyword>
<dbReference type="Proteomes" id="UP000631114">
    <property type="component" value="Unassembled WGS sequence"/>
</dbReference>
<dbReference type="SUPFAM" id="SSF51621">
    <property type="entry name" value="Phosphoenolpyruvate/pyruvate domain"/>
    <property type="match status" value="1"/>
</dbReference>
<reference evidence="9 10" key="1">
    <citation type="submission" date="2020-10" db="EMBL/GenBank/DDBJ databases">
        <title>The Coptis chinensis genome and diversification of protoberbering-type alkaloids.</title>
        <authorList>
            <person name="Wang B."/>
            <person name="Shu S."/>
            <person name="Song C."/>
            <person name="Liu Y."/>
        </authorList>
    </citation>
    <scope>NUCLEOTIDE SEQUENCE [LARGE SCALE GENOMIC DNA]</scope>
    <source>
        <strain evidence="9">HL-2020</strain>
        <tissue evidence="9">Leaf</tissue>
    </source>
</reference>
<dbReference type="UniPathway" id="UPA00703">
    <property type="reaction ID" value="UER00719"/>
</dbReference>
<dbReference type="PANTHER" id="PTHR21631">
    <property type="entry name" value="ISOCITRATE LYASE/MALATE SYNTHASE"/>
    <property type="match status" value="1"/>
</dbReference>
<organism evidence="9 10">
    <name type="scientific">Coptis chinensis</name>
    <dbReference type="NCBI Taxonomy" id="261450"/>
    <lineage>
        <taxon>Eukaryota</taxon>
        <taxon>Viridiplantae</taxon>
        <taxon>Streptophyta</taxon>
        <taxon>Embryophyta</taxon>
        <taxon>Tracheophyta</taxon>
        <taxon>Spermatophyta</taxon>
        <taxon>Magnoliopsida</taxon>
        <taxon>Ranunculales</taxon>
        <taxon>Ranunculaceae</taxon>
        <taxon>Coptidoideae</taxon>
        <taxon>Coptis</taxon>
    </lineage>
</organism>
<gene>
    <name evidence="9" type="ORF">IFM89_021942</name>
</gene>
<evidence type="ECO:0000313" key="9">
    <source>
        <dbReference type="EMBL" id="KAF9597857.1"/>
    </source>
</evidence>
<keyword evidence="6" id="KW-0816">Tricarboxylic acid cycle</keyword>
<comment type="caution">
    <text evidence="9">The sequence shown here is derived from an EMBL/GenBank/DDBJ whole genome shotgun (WGS) entry which is preliminary data.</text>
</comment>
<evidence type="ECO:0008006" key="11">
    <source>
        <dbReference type="Google" id="ProtNLM"/>
    </source>
</evidence>
<evidence type="ECO:0000256" key="2">
    <source>
        <dbReference type="ARBA" id="ARBA00004130"/>
    </source>
</evidence>
<dbReference type="Gene3D" id="3.20.20.60">
    <property type="entry name" value="Phosphoenolpyruvate-binding domains"/>
    <property type="match status" value="1"/>
</dbReference>
<dbReference type="GO" id="GO:0006097">
    <property type="term" value="P:glyoxylate cycle"/>
    <property type="evidence" value="ECO:0007669"/>
    <property type="project" value="UniProtKB-UniPathway"/>
</dbReference>
<name>A0A835HGG5_9MAGN</name>
<keyword evidence="8" id="KW-0456">Lyase</keyword>
<evidence type="ECO:0000256" key="7">
    <source>
        <dbReference type="ARBA" id="ARBA00023140"/>
    </source>
</evidence>
<comment type="pathway">
    <text evidence="3">Carbohydrate metabolism; glyoxylate cycle; (S)-malate from isocitrate: step 1/2.</text>
</comment>
<evidence type="ECO:0000256" key="1">
    <source>
        <dbReference type="ARBA" id="ARBA00003575"/>
    </source>
</evidence>
<keyword evidence="10" id="KW-1185">Reference proteome</keyword>
<sequence>MESVMAAVVRGWAFAHHADLIWMETASLDMMELTNFFEGVRSKRPETMLAYNLSPSFNWDASGMNDMQMMDFIPRIAKLGFCWQFITVAVFHPILLVIDTFAKDYTFERGILAYVDKIEGGEEQRGVTEDQFKETWTRKGSMGSNVEVHGARVCTKNQTKTENPLTLRKGSTAFTTMCGVCVVM</sequence>
<dbReference type="InterPro" id="IPR006254">
    <property type="entry name" value="Isocitrate_lyase"/>
</dbReference>
<keyword evidence="5" id="KW-0330">Glyoxysome</keyword>
<dbReference type="InterPro" id="IPR040442">
    <property type="entry name" value="Pyrv_kinase-like_dom_sf"/>
</dbReference>
<dbReference type="Pfam" id="PF00463">
    <property type="entry name" value="ICL"/>
    <property type="match status" value="1"/>
</dbReference>
<dbReference type="InterPro" id="IPR015813">
    <property type="entry name" value="Pyrv/PenolPyrv_kinase-like_dom"/>
</dbReference>
<dbReference type="GO" id="GO:0004451">
    <property type="term" value="F:isocitrate lyase activity"/>
    <property type="evidence" value="ECO:0007669"/>
    <property type="project" value="InterPro"/>
</dbReference>
<evidence type="ECO:0000256" key="4">
    <source>
        <dbReference type="ARBA" id="ARBA00022435"/>
    </source>
</evidence>
<protein>
    <recommendedName>
        <fullName evidence="11">Isocitrate lyase</fullName>
    </recommendedName>
</protein>
<evidence type="ECO:0000256" key="5">
    <source>
        <dbReference type="ARBA" id="ARBA00022453"/>
    </source>
</evidence>
<comment type="subcellular location">
    <subcellularLocation>
        <location evidence="2">Glyoxysome</location>
    </subcellularLocation>
</comment>
<comment type="function">
    <text evidence="1">Involved in storage lipid mobilization during the growth of higher plant seedling.</text>
</comment>
<dbReference type="GO" id="GO:0009514">
    <property type="term" value="C:glyoxysome"/>
    <property type="evidence" value="ECO:0007669"/>
    <property type="project" value="UniProtKB-SubCell"/>
</dbReference>